<dbReference type="InterPro" id="IPR012373">
    <property type="entry name" value="Ferrdict_sens_TM"/>
</dbReference>
<evidence type="ECO:0000313" key="4">
    <source>
        <dbReference type="Proteomes" id="UP000033121"/>
    </source>
</evidence>
<reference evidence="3 4" key="1">
    <citation type="submission" date="2015-04" db="EMBL/GenBank/DDBJ databases">
        <title>Whole genome shotgun sequence of Flavihumibacter petaseus NBRC 106054.</title>
        <authorList>
            <person name="Miyazawa S."/>
            <person name="Hosoyama A."/>
            <person name="Hashimoto M."/>
            <person name="Noguchi M."/>
            <person name="Tsuchikane K."/>
            <person name="Ohji S."/>
            <person name="Yamazoe A."/>
            <person name="Ichikawa N."/>
            <person name="Kimura A."/>
            <person name="Fujita N."/>
        </authorList>
    </citation>
    <scope>NUCLEOTIDE SEQUENCE [LARGE SCALE GENOMIC DNA]</scope>
    <source>
        <strain evidence="3 4">NBRC 106054</strain>
    </source>
</reference>
<dbReference type="GO" id="GO:0016989">
    <property type="term" value="F:sigma factor antagonist activity"/>
    <property type="evidence" value="ECO:0007669"/>
    <property type="project" value="TreeGrafter"/>
</dbReference>
<dbReference type="EMBL" id="BBWV01000003">
    <property type="protein sequence ID" value="GAO44202.1"/>
    <property type="molecule type" value="Genomic_DNA"/>
</dbReference>
<feature type="domain" description="Protein FecR C-terminal" evidence="2">
    <location>
        <begin position="287"/>
        <end position="354"/>
    </location>
</feature>
<organism evidence="3 4">
    <name type="scientific">Flavihumibacter petaseus NBRC 106054</name>
    <dbReference type="NCBI Taxonomy" id="1220578"/>
    <lineage>
        <taxon>Bacteria</taxon>
        <taxon>Pseudomonadati</taxon>
        <taxon>Bacteroidota</taxon>
        <taxon>Chitinophagia</taxon>
        <taxon>Chitinophagales</taxon>
        <taxon>Chitinophagaceae</taxon>
        <taxon>Flavihumibacter</taxon>
    </lineage>
</organism>
<dbReference type="STRING" id="1220578.FPE01S_03_02400"/>
<evidence type="ECO:0000313" key="3">
    <source>
        <dbReference type="EMBL" id="GAO44202.1"/>
    </source>
</evidence>
<keyword evidence="4" id="KW-1185">Reference proteome</keyword>
<feature type="domain" description="FecR protein" evidence="1">
    <location>
        <begin position="146"/>
        <end position="241"/>
    </location>
</feature>
<dbReference type="PANTHER" id="PTHR30273">
    <property type="entry name" value="PERIPLASMIC SIGNAL SENSOR AND SIGMA FACTOR ACTIVATOR FECR-RELATED"/>
    <property type="match status" value="1"/>
</dbReference>
<sequence length="357" mass="40476">MADQRDYSIEELLLDDSFVHYCLDSDEAAVAHWEQLLAADPAQQSKAAVARRMLFALGIRLTKEQKSVEFAKLRAAVEAIAANELQQNGLPLPDSSMPPLTPVRRLPLLRWMTVAAAACLLLFAGYQWHKWQSRTDENNAVLAFEKYVTGNGERRHIELADGSAVVLNSNSELRIPLNYNRADRQLQLEGEAMFEVAKDATRPFVVNNNALTVKALGTVFKVRAYNFEPFIRTALLEGRVQLDDQQQQHEPAILSPGQWVSVDRTSRKQSSGTFAVEDEFQWLNGQLTFRDASLGEIAEKLQYWFGMEVIIRAKPTRPIHFNGEFVNRQLDEVLKAIAYVNNLRYSINDKQVTILDK</sequence>
<dbReference type="InterPro" id="IPR032508">
    <property type="entry name" value="FecR_C"/>
</dbReference>
<evidence type="ECO:0000259" key="2">
    <source>
        <dbReference type="Pfam" id="PF16344"/>
    </source>
</evidence>
<dbReference type="Gene3D" id="2.60.120.1440">
    <property type="match status" value="1"/>
</dbReference>
<dbReference type="PANTHER" id="PTHR30273:SF2">
    <property type="entry name" value="PROTEIN FECR"/>
    <property type="match status" value="1"/>
</dbReference>
<dbReference type="Proteomes" id="UP000033121">
    <property type="component" value="Unassembled WGS sequence"/>
</dbReference>
<name>A0A0E9N2H1_9BACT</name>
<accession>A0A0E9N2H1</accession>
<proteinExistence type="predicted"/>
<dbReference type="Pfam" id="PF16344">
    <property type="entry name" value="FecR_C"/>
    <property type="match status" value="1"/>
</dbReference>
<dbReference type="PIRSF" id="PIRSF018266">
    <property type="entry name" value="FecR"/>
    <property type="match status" value="1"/>
</dbReference>
<protein>
    <submittedName>
        <fullName evidence="3">Putative anti-sigma factor</fullName>
    </submittedName>
</protein>
<evidence type="ECO:0000259" key="1">
    <source>
        <dbReference type="Pfam" id="PF04773"/>
    </source>
</evidence>
<dbReference type="InterPro" id="IPR006860">
    <property type="entry name" value="FecR"/>
</dbReference>
<dbReference type="Gene3D" id="3.55.50.30">
    <property type="match status" value="1"/>
</dbReference>
<dbReference type="Pfam" id="PF04773">
    <property type="entry name" value="FecR"/>
    <property type="match status" value="1"/>
</dbReference>
<comment type="caution">
    <text evidence="3">The sequence shown here is derived from an EMBL/GenBank/DDBJ whole genome shotgun (WGS) entry which is preliminary data.</text>
</comment>
<dbReference type="RefSeq" id="WP_046370163.1">
    <property type="nucleotide sequence ID" value="NZ_BBWV01000003.1"/>
</dbReference>
<dbReference type="AlphaFoldDB" id="A0A0E9N2H1"/>
<gene>
    <name evidence="3" type="ORF">FPE01S_03_02400</name>
</gene>
<dbReference type="OrthoDB" id="1523735at2"/>